<name>A0AAV4GMN2_9GAST</name>
<dbReference type="AlphaFoldDB" id="A0AAV4GMN2"/>
<evidence type="ECO:0000313" key="1">
    <source>
        <dbReference type="EMBL" id="GFR87007.1"/>
    </source>
</evidence>
<dbReference type="EMBL" id="BMAT01001489">
    <property type="protein sequence ID" value="GFR87007.1"/>
    <property type="molecule type" value="Genomic_DNA"/>
</dbReference>
<protein>
    <submittedName>
        <fullName evidence="1">Uncharacterized protein</fullName>
    </submittedName>
</protein>
<accession>A0AAV4GMN2</accession>
<gene>
    <name evidence="1" type="ORF">ElyMa_000736000</name>
</gene>
<keyword evidence="2" id="KW-1185">Reference proteome</keyword>
<sequence>MIEKLETRFISGSYLEGMKVMMTVNAGPVERYTGAGLFANMSGMRSPPYGADSAVGHAPRSRRADVYLQCLLAGESAAS</sequence>
<dbReference type="Proteomes" id="UP000762676">
    <property type="component" value="Unassembled WGS sequence"/>
</dbReference>
<proteinExistence type="predicted"/>
<comment type="caution">
    <text evidence="1">The sequence shown here is derived from an EMBL/GenBank/DDBJ whole genome shotgun (WGS) entry which is preliminary data.</text>
</comment>
<reference evidence="1 2" key="1">
    <citation type="journal article" date="2021" name="Elife">
        <title>Chloroplast acquisition without the gene transfer in kleptoplastic sea slugs, Plakobranchus ocellatus.</title>
        <authorList>
            <person name="Maeda T."/>
            <person name="Takahashi S."/>
            <person name="Yoshida T."/>
            <person name="Shimamura S."/>
            <person name="Takaki Y."/>
            <person name="Nagai Y."/>
            <person name="Toyoda A."/>
            <person name="Suzuki Y."/>
            <person name="Arimoto A."/>
            <person name="Ishii H."/>
            <person name="Satoh N."/>
            <person name="Nishiyama T."/>
            <person name="Hasebe M."/>
            <person name="Maruyama T."/>
            <person name="Minagawa J."/>
            <person name="Obokata J."/>
            <person name="Shigenobu S."/>
        </authorList>
    </citation>
    <scope>NUCLEOTIDE SEQUENCE [LARGE SCALE GENOMIC DNA]</scope>
</reference>
<evidence type="ECO:0000313" key="2">
    <source>
        <dbReference type="Proteomes" id="UP000762676"/>
    </source>
</evidence>
<organism evidence="1 2">
    <name type="scientific">Elysia marginata</name>
    <dbReference type="NCBI Taxonomy" id="1093978"/>
    <lineage>
        <taxon>Eukaryota</taxon>
        <taxon>Metazoa</taxon>
        <taxon>Spiralia</taxon>
        <taxon>Lophotrochozoa</taxon>
        <taxon>Mollusca</taxon>
        <taxon>Gastropoda</taxon>
        <taxon>Heterobranchia</taxon>
        <taxon>Euthyneura</taxon>
        <taxon>Panpulmonata</taxon>
        <taxon>Sacoglossa</taxon>
        <taxon>Placobranchoidea</taxon>
        <taxon>Plakobranchidae</taxon>
        <taxon>Elysia</taxon>
    </lineage>
</organism>